<protein>
    <recommendedName>
        <fullName evidence="1">Putative exodeoxyribonuclease 8 PDDEXK-like domain-containing protein</fullName>
    </recommendedName>
</protein>
<dbReference type="AlphaFoldDB" id="A0A5C5X348"/>
<keyword evidence="3" id="KW-1185">Reference proteome</keyword>
<dbReference type="InterPro" id="IPR011604">
    <property type="entry name" value="PDDEXK-like_dom_sf"/>
</dbReference>
<evidence type="ECO:0000313" key="2">
    <source>
        <dbReference type="EMBL" id="TWT57218.1"/>
    </source>
</evidence>
<proteinExistence type="predicted"/>
<gene>
    <name evidence="2" type="ORF">KOR42_05760</name>
</gene>
<feature type="domain" description="Putative exodeoxyribonuclease 8 PDDEXK-like" evidence="1">
    <location>
        <begin position="33"/>
        <end position="253"/>
    </location>
</feature>
<dbReference type="EMBL" id="SIHI01000001">
    <property type="protein sequence ID" value="TWT57218.1"/>
    <property type="molecule type" value="Genomic_DNA"/>
</dbReference>
<dbReference type="Pfam" id="PF12684">
    <property type="entry name" value="DUF3799"/>
    <property type="match status" value="1"/>
</dbReference>
<name>A0A5C5X348_9PLAN</name>
<accession>A0A5C5X348</accession>
<dbReference type="Gene3D" id="3.90.320.10">
    <property type="match status" value="1"/>
</dbReference>
<organism evidence="2 3">
    <name type="scientific">Thalassoglobus neptunius</name>
    <dbReference type="NCBI Taxonomy" id="1938619"/>
    <lineage>
        <taxon>Bacteria</taxon>
        <taxon>Pseudomonadati</taxon>
        <taxon>Planctomycetota</taxon>
        <taxon>Planctomycetia</taxon>
        <taxon>Planctomycetales</taxon>
        <taxon>Planctomycetaceae</taxon>
        <taxon>Thalassoglobus</taxon>
    </lineage>
</organism>
<dbReference type="OrthoDB" id="291382at2"/>
<dbReference type="RefSeq" id="WP_146507080.1">
    <property type="nucleotide sequence ID" value="NZ_SIHI01000001.1"/>
</dbReference>
<reference evidence="2 3" key="1">
    <citation type="submission" date="2019-02" db="EMBL/GenBank/DDBJ databases">
        <title>Deep-cultivation of Planctomycetes and their phenomic and genomic characterization uncovers novel biology.</title>
        <authorList>
            <person name="Wiegand S."/>
            <person name="Jogler M."/>
            <person name="Boedeker C."/>
            <person name="Pinto D."/>
            <person name="Vollmers J."/>
            <person name="Rivas-Marin E."/>
            <person name="Kohn T."/>
            <person name="Peeters S.H."/>
            <person name="Heuer A."/>
            <person name="Rast P."/>
            <person name="Oberbeckmann S."/>
            <person name="Bunk B."/>
            <person name="Jeske O."/>
            <person name="Meyerdierks A."/>
            <person name="Storesund J.E."/>
            <person name="Kallscheuer N."/>
            <person name="Luecker S."/>
            <person name="Lage O.M."/>
            <person name="Pohl T."/>
            <person name="Merkel B.J."/>
            <person name="Hornburger P."/>
            <person name="Mueller R.-W."/>
            <person name="Bruemmer F."/>
            <person name="Labrenz M."/>
            <person name="Spormann A.M."/>
            <person name="Op Den Camp H."/>
            <person name="Overmann J."/>
            <person name="Amann R."/>
            <person name="Jetten M.S.M."/>
            <person name="Mascher T."/>
            <person name="Medema M.H."/>
            <person name="Devos D.P."/>
            <person name="Kaster A.-K."/>
            <person name="Ovreas L."/>
            <person name="Rohde M."/>
            <person name="Galperin M.Y."/>
            <person name="Jogler C."/>
        </authorList>
    </citation>
    <scope>NUCLEOTIDE SEQUENCE [LARGE SCALE GENOMIC DNA]</scope>
    <source>
        <strain evidence="2 3">KOR42</strain>
    </source>
</reference>
<comment type="caution">
    <text evidence="2">The sequence shown here is derived from an EMBL/GenBank/DDBJ whole genome shotgun (WGS) entry which is preliminary data.</text>
</comment>
<evidence type="ECO:0000313" key="3">
    <source>
        <dbReference type="Proteomes" id="UP000317243"/>
    </source>
</evidence>
<evidence type="ECO:0000259" key="1">
    <source>
        <dbReference type="Pfam" id="PF12684"/>
    </source>
</evidence>
<dbReference type="Proteomes" id="UP000317243">
    <property type="component" value="Unassembled WGS sequence"/>
</dbReference>
<sequence>MKEILSGTIEAVIEDDSWESYESRVGLRPSTIKKRQRSAMDAKDAYDNRRPPTSAMEFGTLCHCLLLEGETFDDRYAIYDGVKKGKKYEAFRDEHPGKTLVKTKDAKNATTLAMETVKKPFVNKLLSECIPEVTLLAVEGGVQCKTRIDAVSTVDGKGVLLDAKFTNDVSSRKFGMSSCGFGYHIDMGCRKKWFERATGKKIEEVYLIAAQTTGVPDVVCYRMDETLLDHGFDLACELIEQIKEDIAKDLFPGVDGGNESLDIEWPVWGMPDDIALDWEDAT</sequence>
<dbReference type="InterPro" id="IPR024432">
    <property type="entry name" value="Put_RecE_PDDEXK-like_dom"/>
</dbReference>